<organism evidence="1 2">
    <name type="scientific">Lentzea indica</name>
    <dbReference type="NCBI Taxonomy" id="2604800"/>
    <lineage>
        <taxon>Bacteria</taxon>
        <taxon>Bacillati</taxon>
        <taxon>Actinomycetota</taxon>
        <taxon>Actinomycetes</taxon>
        <taxon>Pseudonocardiales</taxon>
        <taxon>Pseudonocardiaceae</taxon>
        <taxon>Lentzea</taxon>
    </lineage>
</organism>
<proteinExistence type="predicted"/>
<evidence type="ECO:0000313" key="1">
    <source>
        <dbReference type="EMBL" id="NKE61661.1"/>
    </source>
</evidence>
<dbReference type="PANTHER" id="PTHR34822">
    <property type="entry name" value="GRPB DOMAIN PROTEIN (AFU_ORTHOLOGUE AFUA_1G01530)"/>
    <property type="match status" value="1"/>
</dbReference>
<dbReference type="Gene3D" id="3.30.460.10">
    <property type="entry name" value="Beta Polymerase, domain 2"/>
    <property type="match status" value="1"/>
</dbReference>
<dbReference type="InterPro" id="IPR007344">
    <property type="entry name" value="GrpB/CoaE"/>
</dbReference>
<gene>
    <name evidence="1" type="ORF">FXN61_34850</name>
</gene>
<comment type="caution">
    <text evidence="1">The sequence shown here is derived from an EMBL/GenBank/DDBJ whole genome shotgun (WGS) entry which is preliminary data.</text>
</comment>
<dbReference type="Proteomes" id="UP001515943">
    <property type="component" value="Unassembled WGS sequence"/>
</dbReference>
<protein>
    <submittedName>
        <fullName evidence="1">GrpB family protein</fullName>
    </submittedName>
</protein>
<dbReference type="SUPFAM" id="SSF81301">
    <property type="entry name" value="Nucleotidyltransferase"/>
    <property type="match status" value="1"/>
</dbReference>
<accession>A0ABX1FSQ8</accession>
<reference evidence="1 2" key="1">
    <citation type="submission" date="2019-08" db="EMBL/GenBank/DDBJ databases">
        <title>Lentzea from Indian Himalayas.</title>
        <authorList>
            <person name="Mandal S."/>
            <person name="Mallick Gupta A."/>
            <person name="Maiti P.K."/>
            <person name="Sarkar J."/>
            <person name="Mandal S."/>
        </authorList>
    </citation>
    <scope>NUCLEOTIDE SEQUENCE [LARGE SCALE GENOMIC DNA]</scope>
    <source>
        <strain evidence="1 2">PSKA42</strain>
    </source>
</reference>
<dbReference type="PANTHER" id="PTHR34822:SF1">
    <property type="entry name" value="GRPB FAMILY PROTEIN"/>
    <property type="match status" value="1"/>
</dbReference>
<sequence>MPSGNVRITLEDYNPAWPDWYAREEARIRGALGPAVVRLEHVGSTSVPGLAAKPLIDVLLVVPDSDDEDAYVPALVEAGYYLRLREPGWYRHRLLKDSDPEVNLHVFSPACEEVDRMLVFRDRLRERADERAEYEAVKRELAARAWDRVQDYADEKTRVVERIILRALS</sequence>
<evidence type="ECO:0000313" key="2">
    <source>
        <dbReference type="Proteomes" id="UP001515943"/>
    </source>
</evidence>
<dbReference type="Pfam" id="PF04229">
    <property type="entry name" value="GrpB"/>
    <property type="match status" value="1"/>
</dbReference>
<name>A0ABX1FSQ8_9PSEU</name>
<keyword evidence="2" id="KW-1185">Reference proteome</keyword>
<dbReference type="EMBL" id="VSRL01000189">
    <property type="protein sequence ID" value="NKE61661.1"/>
    <property type="molecule type" value="Genomic_DNA"/>
</dbReference>
<dbReference type="InterPro" id="IPR043519">
    <property type="entry name" value="NT_sf"/>
</dbReference>